<dbReference type="eggNOG" id="COG1961">
    <property type="taxonomic scope" value="Bacteria"/>
</dbReference>
<protein>
    <submittedName>
        <fullName evidence="1">Transposase</fullName>
    </submittedName>
</protein>
<keyword evidence="2" id="KW-1185">Reference proteome</keyword>
<evidence type="ECO:0000313" key="1">
    <source>
        <dbReference type="EMBL" id="EPX62629.1"/>
    </source>
</evidence>
<accession>S9QN08</accession>
<comment type="caution">
    <text evidence="1">The sequence shown here is derived from an EMBL/GenBank/DDBJ whole genome shotgun (WGS) entry which is preliminary data.</text>
</comment>
<dbReference type="Proteomes" id="UP000011682">
    <property type="component" value="Unassembled WGS sequence"/>
</dbReference>
<reference evidence="1" key="1">
    <citation type="submission" date="2013-05" db="EMBL/GenBank/DDBJ databases">
        <title>Genome assembly of Cystobacter fuscus DSM 2262.</title>
        <authorList>
            <person name="Sharma G."/>
            <person name="Khatri I."/>
            <person name="Kaur C."/>
            <person name="Mayilraj S."/>
            <person name="Subramanian S."/>
        </authorList>
    </citation>
    <scope>NUCLEOTIDE SEQUENCE [LARGE SCALE GENOMIC DNA]</scope>
    <source>
        <strain evidence="1">DSM 2262</strain>
    </source>
</reference>
<dbReference type="EMBL" id="ANAH02000007">
    <property type="protein sequence ID" value="EPX62629.1"/>
    <property type="molecule type" value="Genomic_DNA"/>
</dbReference>
<proteinExistence type="predicted"/>
<dbReference type="SUPFAM" id="SSF46955">
    <property type="entry name" value="Putative DNA-binding domain"/>
    <property type="match status" value="1"/>
</dbReference>
<dbReference type="InterPro" id="IPR009061">
    <property type="entry name" value="DNA-bd_dom_put_sf"/>
</dbReference>
<gene>
    <name evidence="1" type="ORF">D187_008817</name>
</gene>
<organism evidence="1 2">
    <name type="scientific">Cystobacter fuscus (strain ATCC 25194 / DSM 2262 / NBRC 100088 / M29)</name>
    <dbReference type="NCBI Taxonomy" id="1242864"/>
    <lineage>
        <taxon>Bacteria</taxon>
        <taxon>Pseudomonadati</taxon>
        <taxon>Myxococcota</taxon>
        <taxon>Myxococcia</taxon>
        <taxon>Myxococcales</taxon>
        <taxon>Cystobacterineae</taxon>
        <taxon>Archangiaceae</taxon>
        <taxon>Cystobacter</taxon>
    </lineage>
</organism>
<sequence>MVREWNEKLGEWESLEREHQQVLRREKVELTIQDRAHLLELAKDLSYVWHARSTTNAERKNLLRILVREVVLSPVDVPERGIHIQLLWQTGTCSELSIARRPSSERATSPEVIKLIGTLAKERSDREVAAELNRRGLLSGVKRAWDKEAVRWVRKRYGIRCQPAGRRGRPRQPERRADGLYSLQGVAALLGVTEPVVRSWVEKGWLRGVEGGGSGSPRWFTAEDHQQPGRSRCRWSRGALS</sequence>
<dbReference type="AlphaFoldDB" id="S9QN08"/>
<evidence type="ECO:0000313" key="2">
    <source>
        <dbReference type="Proteomes" id="UP000011682"/>
    </source>
</evidence>
<name>S9QN08_CYSF2</name>